<dbReference type="EMBL" id="CP000542">
    <property type="protein sequence ID" value="ABM59419.1"/>
    <property type="molecule type" value="Genomic_DNA"/>
</dbReference>
<organism evidence="1 2">
    <name type="scientific">Verminephrobacter eiseniae (strain EF01-2)</name>
    <dbReference type="NCBI Taxonomy" id="391735"/>
    <lineage>
        <taxon>Bacteria</taxon>
        <taxon>Pseudomonadati</taxon>
        <taxon>Pseudomonadota</taxon>
        <taxon>Betaproteobacteria</taxon>
        <taxon>Burkholderiales</taxon>
        <taxon>Comamonadaceae</taxon>
        <taxon>Verminephrobacter</taxon>
    </lineage>
</organism>
<dbReference type="GeneID" id="76462087"/>
<dbReference type="RefSeq" id="WP_011811408.1">
    <property type="nucleotide sequence ID" value="NC_008786.1"/>
</dbReference>
<dbReference type="KEGG" id="vei:Veis_3704"/>
<dbReference type="STRING" id="391735.Veis_3704"/>
<sequence length="433" mass="46501">MSTIVHVHQGLGLACGLRWSVLDAAGRKANASIRTAGRAIGASRYAIDDFGAGKYLGLYTPGALPSATSVTSVTIGGHKARRIHSLALVFIAAIVRSSNVQRERVNAILSAAPDGAQGQTRALVIIEGGRIVHDSLQARGRATDIVDEYRARGEDFQLFADRPEYDEASLIDLSELAAHAGKASLTRAIARHPAQRVLAWAALTAVALYGAHHRMVVMPHQRAQEARKKAEQDRTPLYLRALGEAMGNAGWSAPSLAQHLERLAASPFFYRGWALKSVDCNVMTCTESWSRHGGMVTDLMDMRSGGRYVPERSMGDKEAVIEMPCGGQAAVLTGAAIAGAGIALHKAVKPPLNLLENAGATGQFGETGTWPVMPMAGVRPDVVVRRTRLDIHFKLPFAVQALQAMPPNWVPDSYVLATEQGMSISIKGFLYEK</sequence>
<protein>
    <submittedName>
        <fullName evidence="1">Uncharacterized protein</fullName>
    </submittedName>
</protein>
<gene>
    <name evidence="1" type="ordered locus">Veis_3704</name>
</gene>
<accession>A1WP62</accession>
<keyword evidence="2" id="KW-1185">Reference proteome</keyword>
<dbReference type="OrthoDB" id="9122899at2"/>
<reference evidence="2" key="1">
    <citation type="submission" date="2006-12" db="EMBL/GenBank/DDBJ databases">
        <title>Complete sequence of chromosome 1 of Verminephrobacter eiseniae EF01-2.</title>
        <authorList>
            <person name="Copeland A."/>
            <person name="Lucas S."/>
            <person name="Lapidus A."/>
            <person name="Barry K."/>
            <person name="Detter J.C."/>
            <person name="Glavina del Rio T."/>
            <person name="Dalin E."/>
            <person name="Tice H."/>
            <person name="Pitluck S."/>
            <person name="Chertkov O."/>
            <person name="Brettin T."/>
            <person name="Bruce D."/>
            <person name="Han C."/>
            <person name="Tapia R."/>
            <person name="Gilna P."/>
            <person name="Schmutz J."/>
            <person name="Larimer F."/>
            <person name="Land M."/>
            <person name="Hauser L."/>
            <person name="Kyrpides N."/>
            <person name="Kim E."/>
            <person name="Stahl D."/>
            <person name="Richardson P."/>
        </authorList>
    </citation>
    <scope>NUCLEOTIDE SEQUENCE [LARGE SCALE GENOMIC DNA]</scope>
    <source>
        <strain evidence="2">EF01-2</strain>
    </source>
</reference>
<name>A1WP62_VEREI</name>
<proteinExistence type="predicted"/>
<evidence type="ECO:0000313" key="2">
    <source>
        <dbReference type="Proteomes" id="UP000000374"/>
    </source>
</evidence>
<dbReference type="HOGENOM" id="CLU_633048_0_0_4"/>
<dbReference type="Proteomes" id="UP000000374">
    <property type="component" value="Chromosome"/>
</dbReference>
<dbReference type="AlphaFoldDB" id="A1WP62"/>
<evidence type="ECO:0000313" key="1">
    <source>
        <dbReference type="EMBL" id="ABM59419.1"/>
    </source>
</evidence>